<evidence type="ECO:0000313" key="2">
    <source>
        <dbReference type="Proteomes" id="UP000325286"/>
    </source>
</evidence>
<protein>
    <submittedName>
        <fullName evidence="1">Uncharacterized protein</fullName>
    </submittedName>
</protein>
<accession>A0A5B9QUR8</accession>
<organism evidence="1 2">
    <name type="scientific">Roseimaritima ulvae</name>
    <dbReference type="NCBI Taxonomy" id="980254"/>
    <lineage>
        <taxon>Bacteria</taxon>
        <taxon>Pseudomonadati</taxon>
        <taxon>Planctomycetota</taxon>
        <taxon>Planctomycetia</taxon>
        <taxon>Pirellulales</taxon>
        <taxon>Pirellulaceae</taxon>
        <taxon>Roseimaritima</taxon>
    </lineage>
</organism>
<dbReference type="EMBL" id="CP042914">
    <property type="protein sequence ID" value="QEG40796.1"/>
    <property type="molecule type" value="Genomic_DNA"/>
</dbReference>
<evidence type="ECO:0000313" key="1">
    <source>
        <dbReference type="EMBL" id="QEG40796.1"/>
    </source>
</evidence>
<proteinExistence type="predicted"/>
<keyword evidence="2" id="KW-1185">Reference proteome</keyword>
<dbReference type="AlphaFoldDB" id="A0A5B9QUR8"/>
<gene>
    <name evidence="1" type="ORF">UC8_28140</name>
</gene>
<sequence>MRQQVIAWERSCHGKSATLAWRPGLSPATASRFRKEMTQRRVDTRILECDLGGMNPCCLLQTFFCCQLERDAEQNGT</sequence>
<reference evidence="1 2" key="1">
    <citation type="submission" date="2019-08" db="EMBL/GenBank/DDBJ databases">
        <title>Deep-cultivation of Planctomycetes and their phenomic and genomic characterization uncovers novel biology.</title>
        <authorList>
            <person name="Wiegand S."/>
            <person name="Jogler M."/>
            <person name="Boedeker C."/>
            <person name="Pinto D."/>
            <person name="Vollmers J."/>
            <person name="Rivas-Marin E."/>
            <person name="Kohn T."/>
            <person name="Peeters S.H."/>
            <person name="Heuer A."/>
            <person name="Rast P."/>
            <person name="Oberbeckmann S."/>
            <person name="Bunk B."/>
            <person name="Jeske O."/>
            <person name="Meyerdierks A."/>
            <person name="Storesund J.E."/>
            <person name="Kallscheuer N."/>
            <person name="Luecker S."/>
            <person name="Lage O.M."/>
            <person name="Pohl T."/>
            <person name="Merkel B.J."/>
            <person name="Hornburger P."/>
            <person name="Mueller R.-W."/>
            <person name="Bruemmer F."/>
            <person name="Labrenz M."/>
            <person name="Spormann A.M."/>
            <person name="Op den Camp H."/>
            <person name="Overmann J."/>
            <person name="Amann R."/>
            <person name="Jetten M.S.M."/>
            <person name="Mascher T."/>
            <person name="Medema M.H."/>
            <person name="Devos D.P."/>
            <person name="Kaster A.-K."/>
            <person name="Ovreas L."/>
            <person name="Rohde M."/>
            <person name="Galperin M.Y."/>
            <person name="Jogler C."/>
        </authorList>
    </citation>
    <scope>NUCLEOTIDE SEQUENCE [LARGE SCALE GENOMIC DNA]</scope>
    <source>
        <strain evidence="1 2">UC8</strain>
    </source>
</reference>
<name>A0A5B9QUR8_9BACT</name>
<dbReference type="KEGG" id="rul:UC8_28140"/>
<dbReference type="Proteomes" id="UP000325286">
    <property type="component" value="Chromosome"/>
</dbReference>